<evidence type="ECO:0000313" key="7">
    <source>
        <dbReference type="EMBL" id="KAI0513532.1"/>
    </source>
</evidence>
<keyword evidence="2" id="KW-0433">Leucine-rich repeat</keyword>
<evidence type="ECO:0000313" key="8">
    <source>
        <dbReference type="Proteomes" id="UP000829196"/>
    </source>
</evidence>
<name>A0A8T3BJL5_DENNO</name>
<comment type="similarity">
    <text evidence="1">Belongs to the disease resistance NB-LRR family.</text>
</comment>
<dbReference type="Pfam" id="PF18052">
    <property type="entry name" value="Rx_N"/>
    <property type="match status" value="1"/>
</dbReference>
<evidence type="ECO:0000256" key="5">
    <source>
        <dbReference type="ARBA" id="ARBA00022821"/>
    </source>
</evidence>
<dbReference type="Gene3D" id="1.20.5.4130">
    <property type="match status" value="1"/>
</dbReference>
<keyword evidence="8" id="KW-1185">Reference proteome</keyword>
<evidence type="ECO:0000259" key="6">
    <source>
        <dbReference type="Pfam" id="PF18052"/>
    </source>
</evidence>
<dbReference type="EMBL" id="JAGYWB010000008">
    <property type="protein sequence ID" value="KAI0513532.1"/>
    <property type="molecule type" value="Genomic_DNA"/>
</dbReference>
<dbReference type="GO" id="GO:0006952">
    <property type="term" value="P:defense response"/>
    <property type="evidence" value="ECO:0007669"/>
    <property type="project" value="UniProtKB-KW"/>
</dbReference>
<dbReference type="Proteomes" id="UP000829196">
    <property type="component" value="Unassembled WGS sequence"/>
</dbReference>
<feature type="domain" description="Disease resistance N-terminal" evidence="6">
    <location>
        <begin position="27"/>
        <end position="99"/>
    </location>
</feature>
<dbReference type="InterPro" id="IPR041118">
    <property type="entry name" value="Rx_N"/>
</dbReference>
<keyword evidence="5" id="KW-0611">Plant defense</keyword>
<dbReference type="GO" id="GO:0000166">
    <property type="term" value="F:nucleotide binding"/>
    <property type="evidence" value="ECO:0007669"/>
    <property type="project" value="UniProtKB-KW"/>
</dbReference>
<keyword evidence="4" id="KW-0547">Nucleotide-binding</keyword>
<evidence type="ECO:0000256" key="4">
    <source>
        <dbReference type="ARBA" id="ARBA00022741"/>
    </source>
</evidence>
<dbReference type="OrthoDB" id="745875at2759"/>
<evidence type="ECO:0000256" key="1">
    <source>
        <dbReference type="ARBA" id="ARBA00008894"/>
    </source>
</evidence>
<keyword evidence="3" id="KW-0677">Repeat</keyword>
<dbReference type="AlphaFoldDB" id="A0A8T3BJL5"/>
<proteinExistence type="inferred from homology"/>
<comment type="caution">
    <text evidence="7">The sequence shown here is derived from an EMBL/GenBank/DDBJ whole genome shotgun (WGS) entry which is preliminary data.</text>
</comment>
<reference evidence="7" key="1">
    <citation type="journal article" date="2022" name="Front. Genet.">
        <title>Chromosome-Scale Assembly of the Dendrobium nobile Genome Provides Insights Into the Molecular Mechanism of the Biosynthesis of the Medicinal Active Ingredient of Dendrobium.</title>
        <authorList>
            <person name="Xu Q."/>
            <person name="Niu S.-C."/>
            <person name="Li K.-L."/>
            <person name="Zheng P.-J."/>
            <person name="Zhang X.-J."/>
            <person name="Jia Y."/>
            <person name="Liu Y."/>
            <person name="Niu Y.-X."/>
            <person name="Yu L.-H."/>
            <person name="Chen D.-F."/>
            <person name="Zhang G.-Q."/>
        </authorList>
    </citation>
    <scope>NUCLEOTIDE SEQUENCE</scope>
    <source>
        <tissue evidence="7">Leaf</tissue>
    </source>
</reference>
<evidence type="ECO:0000256" key="3">
    <source>
        <dbReference type="ARBA" id="ARBA00022737"/>
    </source>
</evidence>
<sequence>MAEWYVGPIMEKIINTCSDYLEDYSKDYLKDQFRWQIGMKEELERLRENHPKIQAVVFAANQAKISDQALNKWIWQLPDAIAEANDVLDEFEYMKHKLQLPKNTEEIKIIGGVLNSSLDERHWTKV</sequence>
<dbReference type="SMR" id="A0A8T3BJL5"/>
<gene>
    <name evidence="7" type="ORF">KFK09_009557</name>
</gene>
<organism evidence="7 8">
    <name type="scientific">Dendrobium nobile</name>
    <name type="common">Orchid</name>
    <dbReference type="NCBI Taxonomy" id="94219"/>
    <lineage>
        <taxon>Eukaryota</taxon>
        <taxon>Viridiplantae</taxon>
        <taxon>Streptophyta</taxon>
        <taxon>Embryophyta</taxon>
        <taxon>Tracheophyta</taxon>
        <taxon>Spermatophyta</taxon>
        <taxon>Magnoliopsida</taxon>
        <taxon>Liliopsida</taxon>
        <taxon>Asparagales</taxon>
        <taxon>Orchidaceae</taxon>
        <taxon>Epidendroideae</taxon>
        <taxon>Malaxideae</taxon>
        <taxon>Dendrobiinae</taxon>
        <taxon>Dendrobium</taxon>
    </lineage>
</organism>
<accession>A0A8T3BJL5</accession>
<evidence type="ECO:0000256" key="2">
    <source>
        <dbReference type="ARBA" id="ARBA00022614"/>
    </source>
</evidence>
<protein>
    <recommendedName>
        <fullName evidence="6">Disease resistance N-terminal domain-containing protein</fullName>
    </recommendedName>
</protein>